<sequence length="67" mass="8246">MKTKRITERDYVKASRRGSREAEIENHNRPICFSRIHKSKKVYDRKRRKADDKRHLPSSFYRVGRIW</sequence>
<reference evidence="2 3" key="1">
    <citation type="submission" date="2020-08" db="EMBL/GenBank/DDBJ databases">
        <title>Genome public.</title>
        <authorList>
            <person name="Liu C."/>
            <person name="Sun Q."/>
        </authorList>
    </citation>
    <scope>NUCLEOTIDE SEQUENCE [LARGE SCALE GENOMIC DNA]</scope>
    <source>
        <strain evidence="2 3">New-7</strain>
    </source>
</reference>
<comment type="caution">
    <text evidence="2">The sequence shown here is derived from an EMBL/GenBank/DDBJ whole genome shotgun (WGS) entry which is preliminary data.</text>
</comment>
<accession>A0ABR7CQ00</accession>
<dbReference type="Proteomes" id="UP000636891">
    <property type="component" value="Unassembled WGS sequence"/>
</dbReference>
<evidence type="ECO:0000256" key="1">
    <source>
        <dbReference type="SAM" id="MobiDB-lite"/>
    </source>
</evidence>
<proteinExistence type="predicted"/>
<dbReference type="EMBL" id="JACOOK010000008">
    <property type="protein sequence ID" value="MBC5617729.1"/>
    <property type="molecule type" value="Genomic_DNA"/>
</dbReference>
<protein>
    <submittedName>
        <fullName evidence="2">Uncharacterized protein</fullName>
    </submittedName>
</protein>
<keyword evidence="3" id="KW-1185">Reference proteome</keyword>
<evidence type="ECO:0000313" key="3">
    <source>
        <dbReference type="Proteomes" id="UP000636891"/>
    </source>
</evidence>
<gene>
    <name evidence="2" type="ORF">H8S08_12010</name>
</gene>
<feature type="region of interest" description="Disordered" evidence="1">
    <location>
        <begin position="1"/>
        <end position="25"/>
    </location>
</feature>
<dbReference type="RefSeq" id="WP_118657251.1">
    <property type="nucleotide sequence ID" value="NZ_JACOOK010000008.1"/>
</dbReference>
<name>A0ABR7CQ00_9BACT</name>
<organism evidence="2 3">
    <name type="scientific">Alistipes hominis</name>
    <dbReference type="NCBI Taxonomy" id="2763015"/>
    <lineage>
        <taxon>Bacteria</taxon>
        <taxon>Pseudomonadati</taxon>
        <taxon>Bacteroidota</taxon>
        <taxon>Bacteroidia</taxon>
        <taxon>Bacteroidales</taxon>
        <taxon>Rikenellaceae</taxon>
        <taxon>Alistipes</taxon>
    </lineage>
</organism>
<evidence type="ECO:0000313" key="2">
    <source>
        <dbReference type="EMBL" id="MBC5617729.1"/>
    </source>
</evidence>